<dbReference type="Pfam" id="PF13561">
    <property type="entry name" value="adh_short_C2"/>
    <property type="match status" value="1"/>
</dbReference>
<dbReference type="KEGG" id="gfl:GRFL_0690"/>
<dbReference type="Proteomes" id="UP000186230">
    <property type="component" value="Chromosome"/>
</dbReference>
<dbReference type="SUPFAM" id="SSF51735">
    <property type="entry name" value="NAD(P)-binding Rossmann-fold domains"/>
    <property type="match status" value="1"/>
</dbReference>
<comment type="similarity">
    <text evidence="1">Belongs to the short-chain dehydrogenases/reductases (SDR) family.</text>
</comment>
<keyword evidence="4" id="KW-1185">Reference proteome</keyword>
<dbReference type="EMBL" id="CP016359">
    <property type="protein sequence ID" value="APU67414.1"/>
    <property type="molecule type" value="Genomic_DNA"/>
</dbReference>
<dbReference type="InterPro" id="IPR002347">
    <property type="entry name" value="SDR_fam"/>
</dbReference>
<gene>
    <name evidence="3" type="ORF">GRFL_0690</name>
</gene>
<dbReference type="AlphaFoldDB" id="A0A1L7I2I4"/>
<dbReference type="RefSeq" id="WP_083643287.1">
    <property type="nucleotide sequence ID" value="NZ_AMRU01000003.1"/>
</dbReference>
<dbReference type="Gene3D" id="3.40.50.720">
    <property type="entry name" value="NAD(P)-binding Rossmann-like Domain"/>
    <property type="match status" value="1"/>
</dbReference>
<reference evidence="3 4" key="1">
    <citation type="submission" date="2016-07" db="EMBL/GenBank/DDBJ databases">
        <title>Multi-omics approach to identify versatile polysaccharide utilization systems of a marine flavobacterium Gramella flava.</title>
        <authorList>
            <person name="Tang K."/>
        </authorList>
    </citation>
    <scope>NUCLEOTIDE SEQUENCE [LARGE SCALE GENOMIC DNA]</scope>
    <source>
        <strain evidence="3 4">JLT2011</strain>
    </source>
</reference>
<dbReference type="InterPro" id="IPR036291">
    <property type="entry name" value="NAD(P)-bd_dom_sf"/>
</dbReference>
<evidence type="ECO:0000256" key="1">
    <source>
        <dbReference type="ARBA" id="ARBA00006484"/>
    </source>
</evidence>
<protein>
    <submittedName>
        <fullName evidence="3">3-oxoacyl-[acyl-carrier protein] reductase</fullName>
        <ecNumber evidence="3">1.1.1.100</ecNumber>
    </submittedName>
</protein>
<dbReference type="FunFam" id="3.40.50.720:FF:000084">
    <property type="entry name" value="Short-chain dehydrogenase reductase"/>
    <property type="match status" value="1"/>
</dbReference>
<organism evidence="3 4">
    <name type="scientific">Christiangramia flava JLT2011</name>
    <dbReference type="NCBI Taxonomy" id="1229726"/>
    <lineage>
        <taxon>Bacteria</taxon>
        <taxon>Pseudomonadati</taxon>
        <taxon>Bacteroidota</taxon>
        <taxon>Flavobacteriia</taxon>
        <taxon>Flavobacteriales</taxon>
        <taxon>Flavobacteriaceae</taxon>
        <taxon>Christiangramia</taxon>
    </lineage>
</organism>
<dbReference type="GO" id="GO:0004316">
    <property type="term" value="F:3-oxoacyl-[acyl-carrier-protein] reductase (NADPH) activity"/>
    <property type="evidence" value="ECO:0007669"/>
    <property type="project" value="UniProtKB-EC"/>
</dbReference>
<evidence type="ECO:0000256" key="2">
    <source>
        <dbReference type="ARBA" id="ARBA00023002"/>
    </source>
</evidence>
<proteinExistence type="inferred from homology"/>
<keyword evidence="2 3" id="KW-0560">Oxidoreductase</keyword>
<accession>A0A1L7I2I4</accession>
<dbReference type="InterPro" id="IPR045000">
    <property type="entry name" value="TR"/>
</dbReference>
<dbReference type="NCBIfam" id="NF005559">
    <property type="entry name" value="PRK07231.1"/>
    <property type="match status" value="1"/>
</dbReference>
<evidence type="ECO:0000313" key="3">
    <source>
        <dbReference type="EMBL" id="APU67414.1"/>
    </source>
</evidence>
<name>A0A1L7I2I4_9FLAO</name>
<sequence length="252" mass="27645">MWDLKGKKALVTGGSKGIGKATVLEFAKLGAEVVFTARNEEEITETEREFTDKGHKVTGLRADSSFDPDRKKVADWIAENFGKLDILVQNAGINIRKKAIDYSEEEFRKVLEINLIATFDLSRKLFPYLKNSGNASVINIASSAAIQDVGTGVPYAMSKAGLLQQTRSLAAEWATFGIRVNAVSPWFTKTPLTKTYLENTEMMDLIQKRTPLKRVAEASEMAAPIAFLAMDKSSYITGQNIIADGGMSINAI</sequence>
<dbReference type="STRING" id="1229726.GRFL_0690"/>
<dbReference type="PRINTS" id="PR00081">
    <property type="entry name" value="GDHRDH"/>
</dbReference>
<dbReference type="EC" id="1.1.1.100" evidence="3"/>
<evidence type="ECO:0000313" key="4">
    <source>
        <dbReference type="Proteomes" id="UP000186230"/>
    </source>
</evidence>
<dbReference type="PRINTS" id="PR00080">
    <property type="entry name" value="SDRFAMILY"/>
</dbReference>
<dbReference type="NCBIfam" id="NF006693">
    <property type="entry name" value="PRK09242.1"/>
    <property type="match status" value="1"/>
</dbReference>
<dbReference type="OrthoDB" id="9803333at2"/>
<dbReference type="PANTHER" id="PTHR42898:SF6">
    <property type="entry name" value="NADP-DEPENDENT MANNITOL DEHYDROGENASE"/>
    <property type="match status" value="1"/>
</dbReference>
<dbReference type="PANTHER" id="PTHR42898">
    <property type="entry name" value="TROPINONE REDUCTASE"/>
    <property type="match status" value="1"/>
</dbReference>